<feature type="compositionally biased region" description="Basic residues" evidence="17">
    <location>
        <begin position="958"/>
        <end position="979"/>
    </location>
</feature>
<dbReference type="GO" id="GO:0003723">
    <property type="term" value="F:RNA binding"/>
    <property type="evidence" value="ECO:0007669"/>
    <property type="project" value="UniProtKB-KW"/>
</dbReference>
<evidence type="ECO:0000256" key="13">
    <source>
        <dbReference type="ARBA" id="ARBA00022884"/>
    </source>
</evidence>
<dbReference type="Pfam" id="PF00270">
    <property type="entry name" value="DEAD"/>
    <property type="match status" value="1"/>
</dbReference>
<dbReference type="AlphaFoldDB" id="A0A1Q3A9G4"/>
<dbReference type="InterPro" id="IPR012541">
    <property type="entry name" value="DBP10_C"/>
</dbReference>
<dbReference type="InterPro" id="IPR001650">
    <property type="entry name" value="Helicase_C-like"/>
</dbReference>
<dbReference type="GO" id="GO:0005730">
    <property type="term" value="C:nucleolus"/>
    <property type="evidence" value="ECO:0007669"/>
    <property type="project" value="UniProtKB-SubCell"/>
</dbReference>
<accession>A0A1Q3A9G4</accession>
<feature type="domain" description="DEAD-box RNA helicase Q" evidence="20">
    <location>
        <begin position="123"/>
        <end position="151"/>
    </location>
</feature>
<dbReference type="PROSITE" id="PS51194">
    <property type="entry name" value="HELICASE_CTER"/>
    <property type="match status" value="1"/>
</dbReference>
<feature type="region of interest" description="Disordered" evidence="17">
    <location>
        <begin position="954"/>
        <end position="979"/>
    </location>
</feature>
<proteinExistence type="inferred from homology"/>
<feature type="region of interest" description="Disordered" evidence="17">
    <location>
        <begin position="373"/>
        <end position="413"/>
    </location>
</feature>
<evidence type="ECO:0000256" key="12">
    <source>
        <dbReference type="ARBA" id="ARBA00022840"/>
    </source>
</evidence>
<sequence>MGSVLKRKLEDEGSNSEGEEGFDIAGNIALTSSESEGEDGSGEDSQENYQDVIDYSDDDNEGVADEKKKEPAGKGDKHNFPNLELSDDDDDDANSNKKEEADADDISEYFTTNNSESKKHKKGSFPSFGFSKFILNNINKKGFRQPTPIQRKTIPLILQNRDIVGMARTGSGKTAAFVLPMIEKLKVHSSKIGARAVILSPSREIALQTFKVFKEFSKGTDLRSVILTGGDSLEDQFGMMMSNPDVVVATPGRFLHLKVEMNLDLKSVEYAVFDEADRLFEMGFAEQLNELLASLPEKRQTLLFSATLPNTLVDFAKAGLTNPVLVRLDAESKISENLEMLFVSTKHDEREANLFYVLQEVIKIPLATEEQRRRLGEGNKTPSDSEDSDSESGKKDRRKKGKKNKSKRLRLPAANELPSEKATIVFVPTRHHVEYISQLLKDCGYLVSYIYGSLDQHARKRQLYNFRAGLTSILVVTDVAARGVDIPMLANVVNFTMPSSSKIFVHRVGRTARAGNRGWAYSIVSESELPYLLDLELFLGKKVLLAPMYEATCNILKDKWVSEGHDELTFQPPKVSYTDRLVLGSCPRVELESMGDLYKNLMDSNYDLGSIRGVSIKAEIMYMRTRQPASAESMKRAKQMVISGWDEQNIIFGRNMEAEKNKFLAKLQDRRNKETVFEFARNPDDKMSVLMKKRRHQLEPIQLKAKQRQELMEKEKLAGLTHSLEDEVLDRYKGEVGYSVPEAALKEFEDADQLLENQENYGKKQKTKSFKDSNFFMSHYAPVQSVQDSQLNISSGFTTDAAQAAYDLGNDDRIQVHKQTPTVKWDKKKKKYVNPQGADNVRYITSESGQKIPASYRSGKFDEWSKKRKLKMPKVGSRESSMAANLLQDPTRGNPSSNNHRFKHKQVKAPKVPDKYRDDYGKQKAKVAKALENGIPVKGHTNIPGMTNELKSADQIRKQRVIKEKRRAKNARVGKKRQR</sequence>
<evidence type="ECO:0000256" key="2">
    <source>
        <dbReference type="ARBA" id="ARBA00004604"/>
    </source>
</evidence>
<gene>
    <name evidence="21" type="ORF">ZYGR_0AG02040</name>
</gene>
<feature type="compositionally biased region" description="Basic residues" evidence="17">
    <location>
        <begin position="395"/>
        <end position="410"/>
    </location>
</feature>
<feature type="compositionally biased region" description="Acidic residues" evidence="17">
    <location>
        <begin position="12"/>
        <end position="22"/>
    </location>
</feature>
<dbReference type="Proteomes" id="UP000187013">
    <property type="component" value="Unassembled WGS sequence"/>
</dbReference>
<comment type="similarity">
    <text evidence="3">Belongs to the DEAD box helicase family. DDX54/DBP10 subfamily.</text>
</comment>
<comment type="function">
    <text evidence="1">ATP-binding RNA helicase involved in the biogenesis of 60S ribosomal subunits and is required for the normal formation of 25S and 5.8S rRNAs.</text>
</comment>
<dbReference type="SMART" id="SM00490">
    <property type="entry name" value="HELICc"/>
    <property type="match status" value="1"/>
</dbReference>
<dbReference type="Pfam" id="PF08147">
    <property type="entry name" value="DBP10CT"/>
    <property type="match status" value="1"/>
</dbReference>
<feature type="compositionally biased region" description="Acidic residues" evidence="17">
    <location>
        <begin position="54"/>
        <end position="63"/>
    </location>
</feature>
<keyword evidence="8" id="KW-0698">rRNA processing</keyword>
<dbReference type="GO" id="GO:0016887">
    <property type="term" value="F:ATP hydrolysis activity"/>
    <property type="evidence" value="ECO:0007669"/>
    <property type="project" value="RHEA"/>
</dbReference>
<evidence type="ECO:0000313" key="22">
    <source>
        <dbReference type="Proteomes" id="UP000187013"/>
    </source>
</evidence>
<dbReference type="InterPro" id="IPR011545">
    <property type="entry name" value="DEAD/DEAH_box_helicase_dom"/>
</dbReference>
<comment type="catalytic activity">
    <reaction evidence="15">
        <text>ATP + H2O = ADP + phosphate + H(+)</text>
        <dbReference type="Rhea" id="RHEA:13065"/>
        <dbReference type="ChEBI" id="CHEBI:15377"/>
        <dbReference type="ChEBI" id="CHEBI:15378"/>
        <dbReference type="ChEBI" id="CHEBI:30616"/>
        <dbReference type="ChEBI" id="CHEBI:43474"/>
        <dbReference type="ChEBI" id="CHEBI:456216"/>
        <dbReference type="EC" id="3.6.4.13"/>
    </reaction>
</comment>
<dbReference type="InterPro" id="IPR033517">
    <property type="entry name" value="DDX54/DBP10_DEAD-box_helicase"/>
</dbReference>
<evidence type="ECO:0000259" key="20">
    <source>
        <dbReference type="PROSITE" id="PS51195"/>
    </source>
</evidence>
<keyword evidence="7" id="KW-0690">Ribosome biogenesis</keyword>
<dbReference type="InterPro" id="IPR014001">
    <property type="entry name" value="Helicase_ATP-bd"/>
</dbReference>
<dbReference type="GO" id="GO:0006364">
    <property type="term" value="P:rRNA processing"/>
    <property type="evidence" value="ECO:0007669"/>
    <property type="project" value="UniProtKB-KW"/>
</dbReference>
<dbReference type="Pfam" id="PF00271">
    <property type="entry name" value="Helicase_C"/>
    <property type="match status" value="1"/>
</dbReference>
<dbReference type="PANTHER" id="PTHR47959:SF8">
    <property type="entry name" value="RNA HELICASE"/>
    <property type="match status" value="1"/>
</dbReference>
<evidence type="ECO:0000256" key="4">
    <source>
        <dbReference type="ARBA" id="ARBA00012552"/>
    </source>
</evidence>
<feature type="region of interest" description="Disordered" evidence="17">
    <location>
        <begin position="1"/>
        <end position="122"/>
    </location>
</feature>
<evidence type="ECO:0000313" key="21">
    <source>
        <dbReference type="EMBL" id="GAV52213.1"/>
    </source>
</evidence>
<dbReference type="GO" id="GO:0005524">
    <property type="term" value="F:ATP binding"/>
    <property type="evidence" value="ECO:0007669"/>
    <property type="project" value="UniProtKB-KW"/>
</dbReference>
<feature type="region of interest" description="Disordered" evidence="17">
    <location>
        <begin position="868"/>
        <end position="917"/>
    </location>
</feature>
<feature type="compositionally biased region" description="Basic and acidic residues" evidence="17">
    <location>
        <begin position="64"/>
        <end position="79"/>
    </location>
</feature>
<evidence type="ECO:0000259" key="19">
    <source>
        <dbReference type="PROSITE" id="PS51194"/>
    </source>
</evidence>
<evidence type="ECO:0000256" key="11">
    <source>
        <dbReference type="ARBA" id="ARBA00022806"/>
    </source>
</evidence>
<feature type="domain" description="Helicase C-terminal" evidence="19">
    <location>
        <begin position="410"/>
        <end position="556"/>
    </location>
</feature>
<keyword evidence="11" id="KW-0347">Helicase</keyword>
<keyword evidence="12" id="KW-0067">ATP-binding</keyword>
<evidence type="ECO:0000256" key="15">
    <source>
        <dbReference type="ARBA" id="ARBA00047984"/>
    </source>
</evidence>
<dbReference type="InterPro" id="IPR050079">
    <property type="entry name" value="DEAD_box_RNA_helicase"/>
</dbReference>
<evidence type="ECO:0000256" key="9">
    <source>
        <dbReference type="ARBA" id="ARBA00022741"/>
    </source>
</evidence>
<comment type="subcellular location">
    <subcellularLocation>
        <location evidence="2">Nucleus</location>
        <location evidence="2">Nucleolus</location>
    </subcellularLocation>
</comment>
<organism evidence="21 22">
    <name type="scientific">Zygosaccharomyces rouxii</name>
    <dbReference type="NCBI Taxonomy" id="4956"/>
    <lineage>
        <taxon>Eukaryota</taxon>
        <taxon>Fungi</taxon>
        <taxon>Dikarya</taxon>
        <taxon>Ascomycota</taxon>
        <taxon>Saccharomycotina</taxon>
        <taxon>Saccharomycetes</taxon>
        <taxon>Saccharomycetales</taxon>
        <taxon>Saccharomycetaceae</taxon>
        <taxon>Zygosaccharomyces</taxon>
    </lineage>
</organism>
<dbReference type="EMBL" id="BDGX01000033">
    <property type="protein sequence ID" value="GAV52213.1"/>
    <property type="molecule type" value="Genomic_DNA"/>
</dbReference>
<dbReference type="SMART" id="SM01123">
    <property type="entry name" value="DBP10CT"/>
    <property type="match status" value="1"/>
</dbReference>
<name>A0A1Q3A9G4_ZYGRO</name>
<evidence type="ECO:0000256" key="1">
    <source>
        <dbReference type="ARBA" id="ARBA00003706"/>
    </source>
</evidence>
<dbReference type="InterPro" id="IPR000629">
    <property type="entry name" value="RNA-helicase_DEAD-box_CS"/>
</dbReference>
<dbReference type="GO" id="GO:0005829">
    <property type="term" value="C:cytosol"/>
    <property type="evidence" value="ECO:0007669"/>
    <property type="project" value="TreeGrafter"/>
</dbReference>
<keyword evidence="14" id="KW-0539">Nucleus</keyword>
<evidence type="ECO:0000259" key="18">
    <source>
        <dbReference type="PROSITE" id="PS51192"/>
    </source>
</evidence>
<evidence type="ECO:0000256" key="17">
    <source>
        <dbReference type="SAM" id="MobiDB-lite"/>
    </source>
</evidence>
<dbReference type="PROSITE" id="PS51195">
    <property type="entry name" value="Q_MOTIF"/>
    <property type="match status" value="1"/>
</dbReference>
<dbReference type="SMART" id="SM00487">
    <property type="entry name" value="DEXDc"/>
    <property type="match status" value="1"/>
</dbReference>
<evidence type="ECO:0000256" key="3">
    <source>
        <dbReference type="ARBA" id="ARBA00010379"/>
    </source>
</evidence>
<protein>
    <recommendedName>
        <fullName evidence="5">ATP-dependent RNA helicase DBP10</fullName>
        <ecNumber evidence="4">3.6.4.13</ecNumber>
    </recommendedName>
    <alternativeName>
        <fullName evidence="6">ATP-dependent RNA helicase dbp10</fullName>
    </alternativeName>
</protein>
<feature type="compositionally biased region" description="Acidic residues" evidence="17">
    <location>
        <begin position="35"/>
        <end position="46"/>
    </location>
</feature>
<dbReference type="OrthoDB" id="10261375at2759"/>
<dbReference type="EC" id="3.6.4.13" evidence="4"/>
<evidence type="ECO:0000256" key="14">
    <source>
        <dbReference type="ARBA" id="ARBA00023242"/>
    </source>
</evidence>
<feature type="short sequence motif" description="Q motif" evidence="16">
    <location>
        <begin position="123"/>
        <end position="151"/>
    </location>
</feature>
<dbReference type="PROSITE" id="PS51192">
    <property type="entry name" value="HELICASE_ATP_BIND_1"/>
    <property type="match status" value="1"/>
</dbReference>
<comment type="caution">
    <text evidence="21">The sequence shown here is derived from an EMBL/GenBank/DDBJ whole genome shotgun (WGS) entry which is preliminary data.</text>
</comment>
<dbReference type="InterPro" id="IPR027417">
    <property type="entry name" value="P-loop_NTPase"/>
</dbReference>
<dbReference type="InterPro" id="IPR014014">
    <property type="entry name" value="RNA_helicase_DEAD_Q_motif"/>
</dbReference>
<evidence type="ECO:0000256" key="5">
    <source>
        <dbReference type="ARBA" id="ARBA00019117"/>
    </source>
</evidence>
<keyword evidence="10" id="KW-0378">Hydrolase</keyword>
<dbReference type="PANTHER" id="PTHR47959">
    <property type="entry name" value="ATP-DEPENDENT RNA HELICASE RHLE-RELATED"/>
    <property type="match status" value="1"/>
</dbReference>
<evidence type="ECO:0000256" key="7">
    <source>
        <dbReference type="ARBA" id="ARBA00022517"/>
    </source>
</evidence>
<reference evidence="21 22" key="1">
    <citation type="submission" date="2016-08" db="EMBL/GenBank/DDBJ databases">
        <title>Draft genome sequence of allopolyploid Zygosaccharomyces rouxii.</title>
        <authorList>
            <person name="Watanabe J."/>
            <person name="Uehara K."/>
            <person name="Mogi Y."/>
            <person name="Tsukioka Y."/>
        </authorList>
    </citation>
    <scope>NUCLEOTIDE SEQUENCE [LARGE SCALE GENOMIC DNA]</scope>
    <source>
        <strain evidence="21 22">NBRC 110957</strain>
    </source>
</reference>
<feature type="domain" description="Helicase ATP-binding" evidence="18">
    <location>
        <begin position="154"/>
        <end position="326"/>
    </location>
</feature>
<evidence type="ECO:0000256" key="16">
    <source>
        <dbReference type="PROSITE-ProRule" id="PRU00552"/>
    </source>
</evidence>
<dbReference type="GO" id="GO:0003724">
    <property type="term" value="F:RNA helicase activity"/>
    <property type="evidence" value="ECO:0007669"/>
    <property type="project" value="UniProtKB-EC"/>
</dbReference>
<keyword evidence="13" id="KW-0694">RNA-binding</keyword>
<dbReference type="PROSITE" id="PS00039">
    <property type="entry name" value="DEAD_ATP_HELICASE"/>
    <property type="match status" value="1"/>
</dbReference>
<keyword evidence="9" id="KW-0547">Nucleotide-binding</keyword>
<evidence type="ECO:0000256" key="6">
    <source>
        <dbReference type="ARBA" id="ARBA00021760"/>
    </source>
</evidence>
<evidence type="ECO:0000256" key="10">
    <source>
        <dbReference type="ARBA" id="ARBA00022801"/>
    </source>
</evidence>
<evidence type="ECO:0000256" key="8">
    <source>
        <dbReference type="ARBA" id="ARBA00022552"/>
    </source>
</evidence>
<dbReference type="SUPFAM" id="SSF52540">
    <property type="entry name" value="P-loop containing nucleoside triphosphate hydrolases"/>
    <property type="match status" value="2"/>
</dbReference>
<dbReference type="CDD" id="cd18787">
    <property type="entry name" value="SF2_C_DEAD"/>
    <property type="match status" value="1"/>
</dbReference>
<dbReference type="Gene3D" id="3.40.50.300">
    <property type="entry name" value="P-loop containing nucleotide triphosphate hydrolases"/>
    <property type="match status" value="2"/>
</dbReference>
<dbReference type="CDD" id="cd17959">
    <property type="entry name" value="DEADc_DDX54"/>
    <property type="match status" value="1"/>
</dbReference>
<dbReference type="FunFam" id="3.40.50.300:FF:000865">
    <property type="entry name" value="ATP-dependent RNA helicase DDX54"/>
    <property type="match status" value="1"/>
</dbReference>